<organism evidence="2 3">
    <name type="scientific">Pseudonocardia humida</name>
    <dbReference type="NCBI Taxonomy" id="2800819"/>
    <lineage>
        <taxon>Bacteria</taxon>
        <taxon>Bacillati</taxon>
        <taxon>Actinomycetota</taxon>
        <taxon>Actinomycetes</taxon>
        <taxon>Pseudonocardiales</taxon>
        <taxon>Pseudonocardiaceae</taxon>
        <taxon>Pseudonocardia</taxon>
    </lineage>
</organism>
<feature type="transmembrane region" description="Helical" evidence="1">
    <location>
        <begin position="106"/>
        <end position="125"/>
    </location>
</feature>
<name>A0ABT0ZVV0_9PSEU</name>
<evidence type="ECO:0000313" key="2">
    <source>
        <dbReference type="EMBL" id="MCO1654867.1"/>
    </source>
</evidence>
<evidence type="ECO:0008006" key="4">
    <source>
        <dbReference type="Google" id="ProtNLM"/>
    </source>
</evidence>
<gene>
    <name evidence="2" type="ORF">KDL28_07325</name>
</gene>
<keyword evidence="1" id="KW-0812">Transmembrane</keyword>
<sequence length="190" mass="19107">MNSAMVRAGGAAVAAGGVVWGAVGLLAPPDGDAVSATDVWSSGVYLLGVIALVAVVGGTGAAGRGRWGRWSVAVELVLLGLAALSTLIALARGQYELSGALLALDMAWPLSQLGMIAVGITVVAARVWPARTSWLLLATALWLPVGFVAPEAVTSVYLVVVPLLLGLSVALDVPARAGRSAPRPAPVVRG</sequence>
<evidence type="ECO:0000256" key="1">
    <source>
        <dbReference type="SAM" id="Phobius"/>
    </source>
</evidence>
<keyword evidence="3" id="KW-1185">Reference proteome</keyword>
<reference evidence="2" key="1">
    <citation type="submission" date="2021-04" db="EMBL/GenBank/DDBJ databases">
        <title>Pseudonocardia sp. nov., isolated from sandy soil of mangrove forest.</title>
        <authorList>
            <person name="Zan Z."/>
            <person name="Huang R."/>
            <person name="Liu W."/>
        </authorList>
    </citation>
    <scope>NUCLEOTIDE SEQUENCE</scope>
    <source>
        <strain evidence="2">S2-4</strain>
    </source>
</reference>
<keyword evidence="1" id="KW-1133">Transmembrane helix</keyword>
<dbReference type="Proteomes" id="UP001165283">
    <property type="component" value="Unassembled WGS sequence"/>
</dbReference>
<dbReference type="EMBL" id="JAGSOV010000015">
    <property type="protein sequence ID" value="MCO1654867.1"/>
    <property type="molecule type" value="Genomic_DNA"/>
</dbReference>
<keyword evidence="1" id="KW-0472">Membrane</keyword>
<feature type="transmembrane region" description="Helical" evidence="1">
    <location>
        <begin position="45"/>
        <end position="63"/>
    </location>
</feature>
<comment type="caution">
    <text evidence="2">The sequence shown here is derived from an EMBL/GenBank/DDBJ whole genome shotgun (WGS) entry which is preliminary data.</text>
</comment>
<proteinExistence type="predicted"/>
<dbReference type="RefSeq" id="WP_252436566.1">
    <property type="nucleotide sequence ID" value="NZ_JAGSOV010000015.1"/>
</dbReference>
<evidence type="ECO:0000313" key="3">
    <source>
        <dbReference type="Proteomes" id="UP001165283"/>
    </source>
</evidence>
<feature type="transmembrane region" description="Helical" evidence="1">
    <location>
        <begin position="70"/>
        <end position="91"/>
    </location>
</feature>
<protein>
    <recommendedName>
        <fullName evidence="4">AmiS/UreI family transporter</fullName>
    </recommendedName>
</protein>
<accession>A0ABT0ZVV0</accession>